<organism evidence="8 9">
    <name type="scientific">Cicer arietinum</name>
    <name type="common">Chickpea</name>
    <name type="synonym">Garbanzo</name>
    <dbReference type="NCBI Taxonomy" id="3827"/>
    <lineage>
        <taxon>Eukaryota</taxon>
        <taxon>Viridiplantae</taxon>
        <taxon>Streptophyta</taxon>
        <taxon>Embryophyta</taxon>
        <taxon>Tracheophyta</taxon>
        <taxon>Spermatophyta</taxon>
        <taxon>Magnoliopsida</taxon>
        <taxon>eudicotyledons</taxon>
        <taxon>Gunneridae</taxon>
        <taxon>Pentapetalae</taxon>
        <taxon>rosids</taxon>
        <taxon>fabids</taxon>
        <taxon>Fabales</taxon>
        <taxon>Fabaceae</taxon>
        <taxon>Papilionoideae</taxon>
        <taxon>50 kb inversion clade</taxon>
        <taxon>NPAAA clade</taxon>
        <taxon>Hologalegina</taxon>
        <taxon>IRL clade</taxon>
        <taxon>Cicereae</taxon>
        <taxon>Cicer</taxon>
    </lineage>
</organism>
<gene>
    <name evidence="9" type="primary">LOC101503001</name>
</gene>
<evidence type="ECO:0000256" key="5">
    <source>
        <dbReference type="ARBA" id="ARBA00023136"/>
    </source>
</evidence>
<evidence type="ECO:0000256" key="6">
    <source>
        <dbReference type="RuleBase" id="RU363077"/>
    </source>
</evidence>
<feature type="transmembrane region" description="Helical" evidence="6">
    <location>
        <begin position="99"/>
        <end position="123"/>
    </location>
</feature>
<dbReference type="GO" id="GO:0022857">
    <property type="term" value="F:transmembrane transporter activity"/>
    <property type="evidence" value="ECO:0007669"/>
    <property type="project" value="InterPro"/>
</dbReference>
<name>A0A1S2YP70_CICAR</name>
<keyword evidence="4 6" id="KW-1133">Transmembrane helix</keyword>
<reference evidence="9" key="2">
    <citation type="submission" date="2025-08" db="UniProtKB">
        <authorList>
            <consortium name="RefSeq"/>
        </authorList>
    </citation>
    <scope>IDENTIFICATION</scope>
    <source>
        <tissue evidence="9">Etiolated seedlings</tissue>
    </source>
</reference>
<reference evidence="8" key="1">
    <citation type="journal article" date="2013" name="Nat. Biotechnol.">
        <title>Draft genome sequence of chickpea (Cicer arietinum) provides a resource for trait improvement.</title>
        <authorList>
            <person name="Varshney R.K."/>
            <person name="Song C."/>
            <person name="Saxena R.K."/>
            <person name="Azam S."/>
            <person name="Yu S."/>
            <person name="Sharpe A.G."/>
            <person name="Cannon S."/>
            <person name="Baek J."/>
            <person name="Rosen B.D."/>
            <person name="Tar'an B."/>
            <person name="Millan T."/>
            <person name="Zhang X."/>
            <person name="Ramsay L.D."/>
            <person name="Iwata A."/>
            <person name="Wang Y."/>
            <person name="Nelson W."/>
            <person name="Farmer A.D."/>
            <person name="Gaur P.M."/>
            <person name="Soderlund C."/>
            <person name="Penmetsa R.V."/>
            <person name="Xu C."/>
            <person name="Bharti A.K."/>
            <person name="He W."/>
            <person name="Winter P."/>
            <person name="Zhao S."/>
            <person name="Hane J.K."/>
            <person name="Carrasquilla-Garcia N."/>
            <person name="Condie J.A."/>
            <person name="Upadhyaya H.D."/>
            <person name="Luo M.C."/>
            <person name="Thudi M."/>
            <person name="Gowda C.L."/>
            <person name="Singh N.P."/>
            <person name="Lichtenzveig J."/>
            <person name="Gali K.K."/>
            <person name="Rubio J."/>
            <person name="Nadarajan N."/>
            <person name="Dolezel J."/>
            <person name="Bansal K.C."/>
            <person name="Xu X."/>
            <person name="Edwards D."/>
            <person name="Zhang G."/>
            <person name="Kahl G."/>
            <person name="Gil J."/>
            <person name="Singh K.B."/>
            <person name="Datta S.K."/>
            <person name="Jackson S.A."/>
            <person name="Wang J."/>
            <person name="Cook D.R."/>
        </authorList>
    </citation>
    <scope>NUCLEOTIDE SEQUENCE [LARGE SCALE GENOMIC DNA]</scope>
    <source>
        <strain evidence="8">cv. CDC Frontier</strain>
    </source>
</reference>
<dbReference type="GeneID" id="101503001"/>
<dbReference type="PANTHER" id="PTHR31218">
    <property type="entry name" value="WAT1-RELATED PROTEIN"/>
    <property type="match status" value="1"/>
</dbReference>
<dbReference type="SUPFAM" id="SSF103481">
    <property type="entry name" value="Multidrug resistance efflux transporter EmrE"/>
    <property type="match status" value="2"/>
</dbReference>
<dbReference type="RefSeq" id="XP_004507786.1">
    <property type="nucleotide sequence ID" value="XM_004507729.3"/>
</dbReference>
<feature type="transmembrane region" description="Helical" evidence="6">
    <location>
        <begin position="180"/>
        <end position="200"/>
    </location>
</feature>
<evidence type="ECO:0000256" key="3">
    <source>
        <dbReference type="ARBA" id="ARBA00022692"/>
    </source>
</evidence>
<dbReference type="InterPro" id="IPR037185">
    <property type="entry name" value="EmrE-like"/>
</dbReference>
<comment type="subcellular location">
    <subcellularLocation>
        <location evidence="1 6">Membrane</location>
        <topology evidence="1 6">Multi-pass membrane protein</topology>
    </subcellularLocation>
</comment>
<evidence type="ECO:0000256" key="1">
    <source>
        <dbReference type="ARBA" id="ARBA00004141"/>
    </source>
</evidence>
<dbReference type="Proteomes" id="UP000087171">
    <property type="component" value="Chromosome Ca7"/>
</dbReference>
<feature type="domain" description="EamA" evidence="7">
    <location>
        <begin position="11"/>
        <end position="149"/>
    </location>
</feature>
<protein>
    <recommendedName>
        <fullName evidence="6">WAT1-related protein</fullName>
    </recommendedName>
</protein>
<dbReference type="PaxDb" id="3827-XP_004507786.1"/>
<feature type="transmembrane region" description="Helical" evidence="6">
    <location>
        <begin position="69"/>
        <end position="87"/>
    </location>
</feature>
<keyword evidence="3 6" id="KW-0812">Transmembrane</keyword>
<keyword evidence="8" id="KW-1185">Reference proteome</keyword>
<dbReference type="Pfam" id="PF00892">
    <property type="entry name" value="EamA"/>
    <property type="match status" value="2"/>
</dbReference>
<comment type="similarity">
    <text evidence="2 6">Belongs to the drug/metabolite transporter (DMT) superfamily. Plant drug/metabolite exporter (P-DME) (TC 2.A.7.4) family.</text>
</comment>
<feature type="transmembrane region" description="Helical" evidence="6">
    <location>
        <begin position="135"/>
        <end position="154"/>
    </location>
</feature>
<keyword evidence="5 6" id="KW-0472">Membrane</keyword>
<feature type="transmembrane region" description="Helical" evidence="6">
    <location>
        <begin position="38"/>
        <end position="57"/>
    </location>
</feature>
<evidence type="ECO:0000259" key="7">
    <source>
        <dbReference type="Pfam" id="PF00892"/>
    </source>
</evidence>
<feature type="transmembrane region" description="Helical" evidence="6">
    <location>
        <begin position="212"/>
        <end position="233"/>
    </location>
</feature>
<dbReference type="eggNOG" id="ENOG502QTZ5">
    <property type="taxonomic scope" value="Eukaryota"/>
</dbReference>
<feature type="transmembrane region" description="Helical" evidence="6">
    <location>
        <begin position="276"/>
        <end position="295"/>
    </location>
</feature>
<feature type="transmembrane region" description="Helical" evidence="6">
    <location>
        <begin position="301"/>
        <end position="321"/>
    </location>
</feature>
<feature type="transmembrane region" description="Helical" evidence="6">
    <location>
        <begin position="245"/>
        <end position="264"/>
    </location>
</feature>
<dbReference type="KEGG" id="cam:101503001"/>
<evidence type="ECO:0000313" key="8">
    <source>
        <dbReference type="Proteomes" id="UP000087171"/>
    </source>
</evidence>
<evidence type="ECO:0000313" key="9">
    <source>
        <dbReference type="RefSeq" id="XP_004507786.1"/>
    </source>
</evidence>
<proteinExistence type="inferred from homology"/>
<dbReference type="InterPro" id="IPR000620">
    <property type="entry name" value="EamA_dom"/>
</dbReference>
<evidence type="ECO:0000256" key="4">
    <source>
        <dbReference type="ARBA" id="ARBA00022989"/>
    </source>
</evidence>
<sequence length="366" mass="40507">MGCLDGYLPLMVMIGLQFHYALLAIFTRAALLDGLTPTVFVVYRQGIATLALAPIIFSPKRRQSLKTSLGLKNFSLMFMTSLIGVTLNQNAYFSGLFYASSTAATAMSNLIPALTFVFAAILGFEKIDLKSLRNLAKILGTICCVSGALTMAFLKGHKLLHMEVFFPDFKHLTASGSENWVLGCLLLLASSIFWSCWMIMQVPISSSCPDHILSTFWMCLFATIQSAIFALLFEHDLQAWILHSPLQISCSLYAGIGIAVSFFIQSWCISERGPLYCAMFNPLATVITALVTATFLQEELYVGSLIGGVGVISGLYIVLWGKAKDFDEKQLQSNIQDDETNNNRIDLEEPFLEEKSKHVVETKMEH</sequence>
<evidence type="ECO:0000256" key="2">
    <source>
        <dbReference type="ARBA" id="ARBA00007635"/>
    </source>
</evidence>
<dbReference type="InterPro" id="IPR030184">
    <property type="entry name" value="WAT1-related"/>
</dbReference>
<dbReference type="GO" id="GO:0016020">
    <property type="term" value="C:membrane"/>
    <property type="evidence" value="ECO:0007669"/>
    <property type="project" value="UniProtKB-SubCell"/>
</dbReference>
<feature type="transmembrane region" description="Helical" evidence="6">
    <location>
        <begin position="7"/>
        <end position="26"/>
    </location>
</feature>
<dbReference type="AlphaFoldDB" id="A0A1S2YP70"/>
<dbReference type="OrthoDB" id="1728340at2759"/>
<feature type="domain" description="EamA" evidence="7">
    <location>
        <begin position="182"/>
        <end position="319"/>
    </location>
</feature>
<accession>A0A1S2YP70</accession>